<dbReference type="AlphaFoldDB" id="A0A6J4KD76"/>
<dbReference type="EMBL" id="CADCUB010000001">
    <property type="protein sequence ID" value="CAA9302716.1"/>
    <property type="molecule type" value="Genomic_DNA"/>
</dbReference>
<evidence type="ECO:0000313" key="2">
    <source>
        <dbReference type="EMBL" id="CAA9302716.1"/>
    </source>
</evidence>
<organism evidence="2">
    <name type="scientific">uncultured Frankineae bacterium</name>
    <dbReference type="NCBI Taxonomy" id="437475"/>
    <lineage>
        <taxon>Bacteria</taxon>
        <taxon>Bacillati</taxon>
        <taxon>Actinomycetota</taxon>
        <taxon>Actinomycetes</taxon>
        <taxon>Frankiales</taxon>
        <taxon>environmental samples</taxon>
    </lineage>
</organism>
<proteinExistence type="predicted"/>
<feature type="compositionally biased region" description="Basic residues" evidence="1">
    <location>
        <begin position="31"/>
        <end position="40"/>
    </location>
</feature>
<feature type="non-terminal residue" evidence="2">
    <location>
        <position position="1"/>
    </location>
</feature>
<sequence>WSTRRPPAGAGGQRGGRGAGPRRATRASGTGRRRARARGD</sequence>
<gene>
    <name evidence="2" type="ORF">AVDCRST_MAG07-991</name>
</gene>
<feature type="compositionally biased region" description="Gly residues" evidence="1">
    <location>
        <begin position="9"/>
        <end position="19"/>
    </location>
</feature>
<feature type="region of interest" description="Disordered" evidence="1">
    <location>
        <begin position="1"/>
        <end position="40"/>
    </location>
</feature>
<name>A0A6J4KD76_9ACTN</name>
<accession>A0A6J4KD76</accession>
<reference evidence="2" key="1">
    <citation type="submission" date="2020-02" db="EMBL/GenBank/DDBJ databases">
        <authorList>
            <person name="Meier V. D."/>
        </authorList>
    </citation>
    <scope>NUCLEOTIDE SEQUENCE</scope>
    <source>
        <strain evidence="2">AVDCRST_MAG07</strain>
    </source>
</reference>
<feature type="non-terminal residue" evidence="2">
    <location>
        <position position="40"/>
    </location>
</feature>
<protein>
    <submittedName>
        <fullName evidence="2">Uncharacterized protein</fullName>
    </submittedName>
</protein>
<evidence type="ECO:0000256" key="1">
    <source>
        <dbReference type="SAM" id="MobiDB-lite"/>
    </source>
</evidence>